<dbReference type="Proteomes" id="UP001280121">
    <property type="component" value="Unassembled WGS sequence"/>
</dbReference>
<comment type="caution">
    <text evidence="1">The sequence shown here is derived from an EMBL/GenBank/DDBJ whole genome shotgun (WGS) entry which is preliminary data.</text>
</comment>
<dbReference type="AlphaFoldDB" id="A0AAD9X6C6"/>
<sequence>MDENEEIEDEDEEIEDKVLEMEDSKRKVHISITLLHSLNKANNSLDSQASVVYCPRASNSYADNLAKKGYAGCEDVLCWSE</sequence>
<evidence type="ECO:0000313" key="2">
    <source>
        <dbReference type="Proteomes" id="UP001280121"/>
    </source>
</evidence>
<gene>
    <name evidence="1" type="ORF">Ddye_013393</name>
</gene>
<name>A0AAD9X6C6_9ROSI</name>
<protein>
    <submittedName>
        <fullName evidence="1">Uncharacterized protein</fullName>
    </submittedName>
</protein>
<organism evidence="1 2">
    <name type="scientific">Dipteronia dyeriana</name>
    <dbReference type="NCBI Taxonomy" id="168575"/>
    <lineage>
        <taxon>Eukaryota</taxon>
        <taxon>Viridiplantae</taxon>
        <taxon>Streptophyta</taxon>
        <taxon>Embryophyta</taxon>
        <taxon>Tracheophyta</taxon>
        <taxon>Spermatophyta</taxon>
        <taxon>Magnoliopsida</taxon>
        <taxon>eudicotyledons</taxon>
        <taxon>Gunneridae</taxon>
        <taxon>Pentapetalae</taxon>
        <taxon>rosids</taxon>
        <taxon>malvids</taxon>
        <taxon>Sapindales</taxon>
        <taxon>Sapindaceae</taxon>
        <taxon>Hippocastanoideae</taxon>
        <taxon>Acereae</taxon>
        <taxon>Dipteronia</taxon>
    </lineage>
</organism>
<proteinExistence type="predicted"/>
<keyword evidence="2" id="KW-1185">Reference proteome</keyword>
<dbReference type="EMBL" id="JANJYI010000004">
    <property type="protein sequence ID" value="KAK2653537.1"/>
    <property type="molecule type" value="Genomic_DNA"/>
</dbReference>
<reference evidence="1" key="1">
    <citation type="journal article" date="2023" name="Plant J.">
        <title>Genome sequences and population genomics provide insights into the demographic history, inbreeding, and mutation load of two 'living fossil' tree species of Dipteronia.</title>
        <authorList>
            <person name="Feng Y."/>
            <person name="Comes H.P."/>
            <person name="Chen J."/>
            <person name="Zhu S."/>
            <person name="Lu R."/>
            <person name="Zhang X."/>
            <person name="Li P."/>
            <person name="Qiu J."/>
            <person name="Olsen K.M."/>
            <person name="Qiu Y."/>
        </authorList>
    </citation>
    <scope>NUCLEOTIDE SEQUENCE</scope>
    <source>
        <strain evidence="1">KIB01</strain>
    </source>
</reference>
<evidence type="ECO:0000313" key="1">
    <source>
        <dbReference type="EMBL" id="KAK2653537.1"/>
    </source>
</evidence>
<accession>A0AAD9X6C6</accession>